<organism evidence="1 2">
    <name type="scientific">Flaviaesturariibacter amylovorans</name>
    <dbReference type="NCBI Taxonomy" id="1084520"/>
    <lineage>
        <taxon>Bacteria</taxon>
        <taxon>Pseudomonadati</taxon>
        <taxon>Bacteroidota</taxon>
        <taxon>Chitinophagia</taxon>
        <taxon>Chitinophagales</taxon>
        <taxon>Chitinophagaceae</taxon>
        <taxon>Flaviaestuariibacter</taxon>
    </lineage>
</organism>
<reference evidence="2" key="1">
    <citation type="journal article" date="2019" name="Int. J. Syst. Evol. Microbiol.">
        <title>The Global Catalogue of Microorganisms (GCM) 10K type strain sequencing project: providing services to taxonomists for standard genome sequencing and annotation.</title>
        <authorList>
            <consortium name="The Broad Institute Genomics Platform"/>
            <consortium name="The Broad Institute Genome Sequencing Center for Infectious Disease"/>
            <person name="Wu L."/>
            <person name="Ma J."/>
        </authorList>
    </citation>
    <scope>NUCLEOTIDE SEQUENCE [LARGE SCALE GENOMIC DNA]</scope>
    <source>
        <strain evidence="2">JCM 17919</strain>
    </source>
</reference>
<comment type="caution">
    <text evidence="1">The sequence shown here is derived from an EMBL/GenBank/DDBJ whole genome shotgun (WGS) entry which is preliminary data.</text>
</comment>
<dbReference type="PANTHER" id="PTHR34352">
    <property type="entry name" value="PROTEIN YHFA"/>
    <property type="match status" value="1"/>
</dbReference>
<evidence type="ECO:0008006" key="3">
    <source>
        <dbReference type="Google" id="ProtNLM"/>
    </source>
</evidence>
<sequence length="133" mass="14517">MKTITTWKGGSAYESRQPNGATIDINATAGFSPKALLLSGLAGCSGVDIVDILEKMRVPVAGLEIEVDADQTTEHPRVFTGIEITYRLATAEEHRDKVIKAIELSLEKYCGVAAMLRKNSEIRYTLHLQNPEG</sequence>
<keyword evidence="2" id="KW-1185">Reference proteome</keyword>
<evidence type="ECO:0000313" key="2">
    <source>
        <dbReference type="Proteomes" id="UP001501725"/>
    </source>
</evidence>
<dbReference type="InterPro" id="IPR036102">
    <property type="entry name" value="OsmC/Ohrsf"/>
</dbReference>
<accession>A0ABP8G8L2</accession>
<protein>
    <recommendedName>
        <fullName evidence="3">OsmC family peroxiredoxin</fullName>
    </recommendedName>
</protein>
<dbReference type="Gene3D" id="3.30.300.20">
    <property type="match status" value="1"/>
</dbReference>
<evidence type="ECO:0000313" key="1">
    <source>
        <dbReference type="EMBL" id="GAA4319394.1"/>
    </source>
</evidence>
<dbReference type="InterPro" id="IPR003718">
    <property type="entry name" value="OsmC/Ohr_fam"/>
</dbReference>
<dbReference type="PANTHER" id="PTHR34352:SF1">
    <property type="entry name" value="PROTEIN YHFA"/>
    <property type="match status" value="1"/>
</dbReference>
<dbReference type="Pfam" id="PF02566">
    <property type="entry name" value="OsmC"/>
    <property type="match status" value="1"/>
</dbReference>
<name>A0ABP8G8L2_9BACT</name>
<dbReference type="Proteomes" id="UP001501725">
    <property type="component" value="Unassembled WGS sequence"/>
</dbReference>
<dbReference type="RefSeq" id="WP_345252979.1">
    <property type="nucleotide sequence ID" value="NZ_BAABGY010000001.1"/>
</dbReference>
<dbReference type="InterPro" id="IPR015946">
    <property type="entry name" value="KH_dom-like_a/b"/>
</dbReference>
<dbReference type="SUPFAM" id="SSF82784">
    <property type="entry name" value="OsmC-like"/>
    <property type="match status" value="1"/>
</dbReference>
<dbReference type="EMBL" id="BAABGY010000001">
    <property type="protein sequence ID" value="GAA4319394.1"/>
    <property type="molecule type" value="Genomic_DNA"/>
</dbReference>
<gene>
    <name evidence="1" type="ORF">GCM10023184_04110</name>
</gene>
<proteinExistence type="predicted"/>